<dbReference type="InterPro" id="IPR036390">
    <property type="entry name" value="WH_DNA-bd_sf"/>
</dbReference>
<name>A0ABZ2LEE4_9BACT</name>
<dbReference type="EMBL" id="CP089983">
    <property type="protein sequence ID" value="WXB09308.1"/>
    <property type="molecule type" value="Genomic_DNA"/>
</dbReference>
<dbReference type="InterPro" id="IPR036388">
    <property type="entry name" value="WH-like_DNA-bd_sf"/>
</dbReference>
<sequence>MAKAKRDLVEELTGVYATRFPEWDIEALTLSMRLGHIGRTQLARCDEITDRYEMGSSGFLTLALLASTPEGEGVTPGVLMDCMDCPSGTVTHRLNLLERAGLLRRQVDPTDRRSFRLHVTPLGLERLTACADEYFAVLREPFAKLTRAERQTLMALLRKAGGGFKER</sequence>
<gene>
    <name evidence="2" type="ORF">LVJ94_18990</name>
</gene>
<evidence type="ECO:0000313" key="3">
    <source>
        <dbReference type="Proteomes" id="UP001374803"/>
    </source>
</evidence>
<evidence type="ECO:0000313" key="2">
    <source>
        <dbReference type="EMBL" id="WXB09308.1"/>
    </source>
</evidence>
<dbReference type="PANTHER" id="PTHR33164:SF43">
    <property type="entry name" value="HTH-TYPE TRANSCRIPTIONAL REPRESSOR YETL"/>
    <property type="match status" value="1"/>
</dbReference>
<dbReference type="InterPro" id="IPR039422">
    <property type="entry name" value="MarR/SlyA-like"/>
</dbReference>
<keyword evidence="3" id="KW-1185">Reference proteome</keyword>
<accession>A0ABZ2LEE4</accession>
<dbReference type="PANTHER" id="PTHR33164">
    <property type="entry name" value="TRANSCRIPTIONAL REGULATOR, MARR FAMILY"/>
    <property type="match status" value="1"/>
</dbReference>
<protein>
    <submittedName>
        <fullName evidence="2">MarR family transcriptional regulator</fullName>
    </submittedName>
</protein>
<dbReference type="SUPFAM" id="SSF46785">
    <property type="entry name" value="Winged helix' DNA-binding domain"/>
    <property type="match status" value="1"/>
</dbReference>
<dbReference type="PROSITE" id="PS50995">
    <property type="entry name" value="HTH_MARR_2"/>
    <property type="match status" value="1"/>
</dbReference>
<dbReference type="PRINTS" id="PR00598">
    <property type="entry name" value="HTHMARR"/>
</dbReference>
<dbReference type="InterPro" id="IPR000835">
    <property type="entry name" value="HTH_MarR-typ"/>
</dbReference>
<feature type="domain" description="HTH marR-type" evidence="1">
    <location>
        <begin position="27"/>
        <end position="162"/>
    </location>
</feature>
<dbReference type="Proteomes" id="UP001374803">
    <property type="component" value="Chromosome"/>
</dbReference>
<dbReference type="Gene3D" id="1.10.10.10">
    <property type="entry name" value="Winged helix-like DNA-binding domain superfamily/Winged helix DNA-binding domain"/>
    <property type="match status" value="1"/>
</dbReference>
<evidence type="ECO:0000259" key="1">
    <source>
        <dbReference type="PROSITE" id="PS50995"/>
    </source>
</evidence>
<reference evidence="2" key="1">
    <citation type="submission" date="2021-12" db="EMBL/GenBank/DDBJ databases">
        <title>Discovery of the Pendulisporaceae a myxobacterial family with distinct sporulation behavior and unique specialized metabolism.</title>
        <authorList>
            <person name="Garcia R."/>
            <person name="Popoff A."/>
            <person name="Bader C.D."/>
            <person name="Loehr J."/>
            <person name="Walesch S."/>
            <person name="Walt C."/>
            <person name="Boldt J."/>
            <person name="Bunk B."/>
            <person name="Haeckl F.J.F.P.J."/>
            <person name="Gunesch A.P."/>
            <person name="Birkelbach J."/>
            <person name="Nuebel U."/>
            <person name="Pietschmann T."/>
            <person name="Bach T."/>
            <person name="Mueller R."/>
        </authorList>
    </citation>
    <scope>NUCLEOTIDE SEQUENCE</scope>
    <source>
        <strain evidence="2">MSr11367</strain>
    </source>
</reference>
<dbReference type="RefSeq" id="WP_394838978.1">
    <property type="nucleotide sequence ID" value="NZ_CP089929.1"/>
</dbReference>
<dbReference type="Pfam" id="PF12802">
    <property type="entry name" value="MarR_2"/>
    <property type="match status" value="1"/>
</dbReference>
<dbReference type="SMART" id="SM00347">
    <property type="entry name" value="HTH_MARR"/>
    <property type="match status" value="1"/>
</dbReference>
<organism evidence="2 3">
    <name type="scientific">Pendulispora rubella</name>
    <dbReference type="NCBI Taxonomy" id="2741070"/>
    <lineage>
        <taxon>Bacteria</taxon>
        <taxon>Pseudomonadati</taxon>
        <taxon>Myxococcota</taxon>
        <taxon>Myxococcia</taxon>
        <taxon>Myxococcales</taxon>
        <taxon>Sorangiineae</taxon>
        <taxon>Pendulisporaceae</taxon>
        <taxon>Pendulispora</taxon>
    </lineage>
</organism>
<proteinExistence type="predicted"/>